<evidence type="ECO:0000256" key="11">
    <source>
        <dbReference type="ARBA" id="ARBA00022786"/>
    </source>
</evidence>
<dbReference type="Proteomes" id="UP001497497">
    <property type="component" value="Unassembled WGS sequence"/>
</dbReference>
<evidence type="ECO:0000256" key="14">
    <source>
        <dbReference type="ARBA" id="ARBA00023242"/>
    </source>
</evidence>
<comment type="catalytic activity">
    <reaction evidence="1">
        <text>S-ubiquitinyl-[E2 ubiquitin-conjugating enzyme]-L-cysteine + [acceptor protein]-L-lysine = [E2 ubiquitin-conjugating enzyme]-L-cysteine + N(6)-ubiquitinyl-[acceptor protein]-L-lysine.</text>
        <dbReference type="EC" id="2.3.2.27"/>
    </reaction>
</comment>
<dbReference type="AlphaFoldDB" id="A0AAV2HBZ2"/>
<keyword evidence="10 16" id="KW-0479">Metal-binding</keyword>
<gene>
    <name evidence="19" type="ORF">GSLYS_00003721001</name>
</gene>
<dbReference type="PANTHER" id="PTHR16047:SF7">
    <property type="entry name" value="E3 UBIQUITIN-PROTEIN LIGASE RFWD3"/>
    <property type="match status" value="1"/>
</dbReference>
<dbReference type="GO" id="GO:0016604">
    <property type="term" value="C:nuclear body"/>
    <property type="evidence" value="ECO:0007669"/>
    <property type="project" value="UniProtKB-SubCell"/>
</dbReference>
<dbReference type="GO" id="GO:0005737">
    <property type="term" value="C:cytoplasm"/>
    <property type="evidence" value="ECO:0007669"/>
    <property type="project" value="UniProtKB-SubCell"/>
</dbReference>
<keyword evidence="5" id="KW-0963">Cytoplasm</keyword>
<accession>A0AAV2HBZ2</accession>
<keyword evidence="9" id="KW-0227">DNA damage</keyword>
<reference evidence="19 20" key="1">
    <citation type="submission" date="2024-04" db="EMBL/GenBank/DDBJ databases">
        <authorList>
            <consortium name="Genoscope - CEA"/>
            <person name="William W."/>
        </authorList>
    </citation>
    <scope>NUCLEOTIDE SEQUENCE [LARGE SCALE GENOMIC DNA]</scope>
</reference>
<keyword evidence="10 16" id="KW-0863">Zinc-finger</keyword>
<dbReference type="InterPro" id="IPR015943">
    <property type="entry name" value="WD40/YVTN_repeat-like_dom_sf"/>
</dbReference>
<evidence type="ECO:0000256" key="2">
    <source>
        <dbReference type="ARBA" id="ARBA00004496"/>
    </source>
</evidence>
<protein>
    <recommendedName>
        <fullName evidence="4">RING-type E3 ubiquitin transferase</fullName>
        <ecNumber evidence="4">2.3.2.27</ecNumber>
    </recommendedName>
</protein>
<keyword evidence="13" id="KW-0234">DNA repair</keyword>
<evidence type="ECO:0000256" key="15">
    <source>
        <dbReference type="ARBA" id="ARBA00034306"/>
    </source>
</evidence>
<keyword evidence="12" id="KW-0862">Zinc</keyword>
<evidence type="ECO:0000256" key="12">
    <source>
        <dbReference type="ARBA" id="ARBA00022833"/>
    </source>
</evidence>
<dbReference type="PANTHER" id="PTHR16047">
    <property type="entry name" value="RFWD3 PROTEIN"/>
    <property type="match status" value="1"/>
</dbReference>
<dbReference type="EC" id="2.3.2.27" evidence="4"/>
<keyword evidence="7" id="KW-0808">Transferase</keyword>
<dbReference type="CDD" id="cd16450">
    <property type="entry name" value="mRING-C3HGC3_RFWD3"/>
    <property type="match status" value="1"/>
</dbReference>
<evidence type="ECO:0000256" key="7">
    <source>
        <dbReference type="ARBA" id="ARBA00022679"/>
    </source>
</evidence>
<keyword evidence="17" id="KW-0175">Coiled coil</keyword>
<comment type="pathway">
    <text evidence="3">Protein modification; protein ubiquitination.</text>
</comment>
<dbReference type="SUPFAM" id="SSF57850">
    <property type="entry name" value="RING/U-box"/>
    <property type="match status" value="1"/>
</dbReference>
<dbReference type="InterPro" id="IPR036322">
    <property type="entry name" value="WD40_repeat_dom_sf"/>
</dbReference>
<evidence type="ECO:0000256" key="9">
    <source>
        <dbReference type="ARBA" id="ARBA00022763"/>
    </source>
</evidence>
<dbReference type="GO" id="GO:0016567">
    <property type="term" value="P:protein ubiquitination"/>
    <property type="evidence" value="ECO:0007669"/>
    <property type="project" value="InterPro"/>
</dbReference>
<feature type="domain" description="RING-type" evidence="18">
    <location>
        <begin position="10"/>
        <end position="53"/>
    </location>
</feature>
<comment type="subcellular location">
    <subcellularLocation>
        <location evidence="2">Cytoplasm</location>
    </subcellularLocation>
    <subcellularLocation>
        <location evidence="15">Nucleus</location>
        <location evidence="15">Nuclear body</location>
    </subcellularLocation>
</comment>
<keyword evidence="6" id="KW-0853">WD repeat</keyword>
<evidence type="ECO:0000259" key="18">
    <source>
        <dbReference type="PROSITE" id="PS50089"/>
    </source>
</evidence>
<evidence type="ECO:0000256" key="6">
    <source>
        <dbReference type="ARBA" id="ARBA00022574"/>
    </source>
</evidence>
<organism evidence="19 20">
    <name type="scientific">Lymnaea stagnalis</name>
    <name type="common">Great pond snail</name>
    <name type="synonym">Helix stagnalis</name>
    <dbReference type="NCBI Taxonomy" id="6523"/>
    <lineage>
        <taxon>Eukaryota</taxon>
        <taxon>Metazoa</taxon>
        <taxon>Spiralia</taxon>
        <taxon>Lophotrochozoa</taxon>
        <taxon>Mollusca</taxon>
        <taxon>Gastropoda</taxon>
        <taxon>Heterobranchia</taxon>
        <taxon>Euthyneura</taxon>
        <taxon>Panpulmonata</taxon>
        <taxon>Hygrophila</taxon>
        <taxon>Lymnaeoidea</taxon>
        <taxon>Lymnaeidae</taxon>
        <taxon>Lymnaea</taxon>
    </lineage>
</organism>
<evidence type="ECO:0000256" key="5">
    <source>
        <dbReference type="ARBA" id="ARBA00022490"/>
    </source>
</evidence>
<keyword evidence="20" id="KW-1185">Reference proteome</keyword>
<evidence type="ECO:0000256" key="4">
    <source>
        <dbReference type="ARBA" id="ARBA00012483"/>
    </source>
</evidence>
<dbReference type="InterPro" id="IPR013083">
    <property type="entry name" value="Znf_RING/FYVE/PHD"/>
</dbReference>
<dbReference type="InterPro" id="IPR037381">
    <property type="entry name" value="RFWD3"/>
</dbReference>
<evidence type="ECO:0000256" key="8">
    <source>
        <dbReference type="ARBA" id="ARBA00022737"/>
    </source>
</evidence>
<evidence type="ECO:0000256" key="10">
    <source>
        <dbReference type="ARBA" id="ARBA00022771"/>
    </source>
</evidence>
<evidence type="ECO:0000256" key="3">
    <source>
        <dbReference type="ARBA" id="ARBA00004906"/>
    </source>
</evidence>
<dbReference type="InterPro" id="IPR056527">
    <property type="entry name" value="WD40_RFWD3"/>
</dbReference>
<dbReference type="GO" id="GO:0036297">
    <property type="term" value="P:interstrand cross-link repair"/>
    <property type="evidence" value="ECO:0007669"/>
    <property type="project" value="InterPro"/>
</dbReference>
<dbReference type="Pfam" id="PF13639">
    <property type="entry name" value="zf-RING_2"/>
    <property type="match status" value="1"/>
</dbReference>
<dbReference type="Gene3D" id="2.130.10.10">
    <property type="entry name" value="YVTN repeat-like/Quinoprotein amine dehydrogenase"/>
    <property type="match status" value="1"/>
</dbReference>
<dbReference type="SUPFAM" id="SSF50978">
    <property type="entry name" value="WD40 repeat-like"/>
    <property type="match status" value="1"/>
</dbReference>
<dbReference type="GO" id="GO:0061630">
    <property type="term" value="F:ubiquitin protein ligase activity"/>
    <property type="evidence" value="ECO:0007669"/>
    <property type="project" value="UniProtKB-EC"/>
</dbReference>
<comment type="caution">
    <text evidence="19">The sequence shown here is derived from an EMBL/GenBank/DDBJ whole genome shotgun (WGS) entry which is preliminary data.</text>
</comment>
<name>A0AAV2HBZ2_LYMST</name>
<keyword evidence="11" id="KW-0833">Ubl conjugation pathway</keyword>
<dbReference type="Pfam" id="PF23419">
    <property type="entry name" value="WD40_RFWD3"/>
    <property type="match status" value="1"/>
</dbReference>
<proteinExistence type="predicted"/>
<dbReference type="InterPro" id="IPR001841">
    <property type="entry name" value="Znf_RING"/>
</dbReference>
<feature type="non-terminal residue" evidence="19">
    <location>
        <position position="379"/>
    </location>
</feature>
<keyword evidence="8" id="KW-0677">Repeat</keyword>
<feature type="coiled-coil region" evidence="17">
    <location>
        <begin position="77"/>
        <end position="125"/>
    </location>
</feature>
<evidence type="ECO:0000256" key="17">
    <source>
        <dbReference type="SAM" id="Coils"/>
    </source>
</evidence>
<dbReference type="GO" id="GO:0008270">
    <property type="term" value="F:zinc ion binding"/>
    <property type="evidence" value="ECO:0007669"/>
    <property type="project" value="UniProtKB-KW"/>
</dbReference>
<evidence type="ECO:0000313" key="20">
    <source>
        <dbReference type="Proteomes" id="UP001497497"/>
    </source>
</evidence>
<dbReference type="PROSITE" id="PS50089">
    <property type="entry name" value="ZF_RING_2"/>
    <property type="match status" value="1"/>
</dbReference>
<evidence type="ECO:0000256" key="13">
    <source>
        <dbReference type="ARBA" id="ARBA00023204"/>
    </source>
</evidence>
<dbReference type="EMBL" id="CAXITT010000051">
    <property type="protein sequence ID" value="CAL1529566.1"/>
    <property type="molecule type" value="Genomic_DNA"/>
</dbReference>
<evidence type="ECO:0000256" key="1">
    <source>
        <dbReference type="ARBA" id="ARBA00000900"/>
    </source>
</evidence>
<sequence length="379" mass="42258">MQILSEFQSCSVCLEPWSTGGEHRVTCLKCGHLFGLSCILKWVEQAHCCPQCKAPAKKSDLRNIFVRKITAEDTSERDRAYRLLEEEKAARRVLEQKEAQARHKLDSRNTEYEILKNELKQLKAQVSLSGGPIPTTSTSSQNSFINVSTSHPNSNKKYQPIQRINIAPQDANCRVFDYCRELGIAVVSQKSPNALFRGFGIKMLSRDFKPLSYQPLHAAAIRDICFRPASHDGQLLSCGMDKSIQLSSVTSKVVIQKYNVNSSVWCCVWNTANTNIFYAGMEKGLVMEFDIRRTDSHVQEILNNGGSPISSLQFVGVSGGQQGLQGLLIAQLQNLIFKEQVSDSFTTHILPHLQAPLMSLSLHTSGHFLASFRPGVNLT</sequence>
<evidence type="ECO:0000313" key="19">
    <source>
        <dbReference type="EMBL" id="CAL1529566.1"/>
    </source>
</evidence>
<dbReference type="Gene3D" id="3.30.40.10">
    <property type="entry name" value="Zinc/RING finger domain, C3HC4 (zinc finger)"/>
    <property type="match status" value="1"/>
</dbReference>
<evidence type="ECO:0000256" key="16">
    <source>
        <dbReference type="PROSITE-ProRule" id="PRU00175"/>
    </source>
</evidence>
<keyword evidence="14" id="KW-0539">Nucleus</keyword>